<dbReference type="CDD" id="cd11384">
    <property type="entry name" value="RagA_like"/>
    <property type="match status" value="1"/>
</dbReference>
<dbReference type="FunFam" id="3.40.50.300:FF:000488">
    <property type="entry name" value="Small monomeric GTPase (Gtr1)"/>
    <property type="match status" value="1"/>
</dbReference>
<dbReference type="Gene3D" id="3.30.450.190">
    <property type="match status" value="1"/>
</dbReference>
<feature type="compositionally biased region" description="Acidic residues" evidence="4">
    <location>
        <begin position="89"/>
        <end position="106"/>
    </location>
</feature>
<dbReference type="GO" id="GO:0010507">
    <property type="term" value="P:negative regulation of autophagy"/>
    <property type="evidence" value="ECO:0007669"/>
    <property type="project" value="TreeGrafter"/>
</dbReference>
<evidence type="ECO:0000313" key="6">
    <source>
        <dbReference type="Proteomes" id="UP000054988"/>
    </source>
</evidence>
<keyword evidence="3" id="KW-0342">GTP-binding</keyword>
<dbReference type="GO" id="GO:0000329">
    <property type="term" value="C:fungal-type vacuole membrane"/>
    <property type="evidence" value="ECO:0007669"/>
    <property type="project" value="TreeGrafter"/>
</dbReference>
<dbReference type="Pfam" id="PF04670">
    <property type="entry name" value="Gtr1_RagA"/>
    <property type="match status" value="1"/>
</dbReference>
<dbReference type="GO" id="GO:0005525">
    <property type="term" value="F:GTP binding"/>
    <property type="evidence" value="ECO:0007669"/>
    <property type="project" value="UniProtKB-KW"/>
</dbReference>
<evidence type="ECO:0000256" key="4">
    <source>
        <dbReference type="SAM" id="MobiDB-lite"/>
    </source>
</evidence>
<dbReference type="PANTHER" id="PTHR11259">
    <property type="entry name" value="RAS-RELATED GTP BINDING RAG/GTR YEAST"/>
    <property type="match status" value="1"/>
</dbReference>
<feature type="region of interest" description="Disordered" evidence="4">
    <location>
        <begin position="1"/>
        <end position="176"/>
    </location>
</feature>
<dbReference type="GO" id="GO:1990131">
    <property type="term" value="C:Gtr1-Gtr2 GTPase complex"/>
    <property type="evidence" value="ECO:0007669"/>
    <property type="project" value="TreeGrafter"/>
</dbReference>
<dbReference type="Gene3D" id="3.40.50.300">
    <property type="entry name" value="P-loop containing nucleotide triphosphate hydrolases"/>
    <property type="match status" value="1"/>
</dbReference>
<sequence>MARQTKANNTGNAAKTPKSKSITNGRTDADVRRSPRKRGYKALGEESDGDQAGTHIPIRRPTRKRSRTKAEDANEANLAGGNSPPESPTGDDEDAFNSEELDEEGDLGVSKKRKKNVEYDSDALDEEEDEKPKPSKKRKRVSNTTSATSSPIKLKSPKKKKRKVASEEEDEDFDLKDGQEVVGTVVQAPKTGRVPPGQISKNTLNFLSKLTDPACNDREWFKLHEPVYRLAEKEWKDFVEKFTDLLIEVDDQIPPLPPRDVIHRIYRDIRFSNDKTPYKKSFSASFSRSGRKGIFAAYHIASKNIPDPICTRSNVAPQSDQGEKASLRVVPGAPPLRDIISSADFVKYFGEANPHPKGERSNIFGAEDELKVAPKGVEKTHPDIDLLKCRSFAVMHRFLDSEVLEPDFKDKLAEVPHSAAKMKKKVLLMGASGSGKTSMRSLIFSNNPASLTARLGATIDVEQNHVRFLGDLILNLWDCGGQDAFMDSYLSTQRPTIFQQVGVMIYVFDVETREMNKDLEYYRDCLDGLKQYSPDAAVFLLVHKMDLVREPKTVLFEKKYRELQQASGDTVITVFGTSIYDESLYKAWSSIVHTLIPNAAVLSKHLTTFAEACSATEVILFERTTFLVIATSAQSSYSTSSAPQLTTNSKDNSHALIEQEDIHQLDAKRYERTSELIKAFKHSCLRVREEFHSLEMELADFTAVLDEMTRNTYVMVVVHDPTIETAAIKLNIRMARRKFEELQGDTIV</sequence>
<protein>
    <recommendedName>
        <fullName evidence="7">GTP-binding protein</fullName>
    </recommendedName>
</protein>
<proteinExistence type="inferred from homology"/>
<evidence type="ECO:0000256" key="3">
    <source>
        <dbReference type="ARBA" id="ARBA00023134"/>
    </source>
</evidence>
<evidence type="ECO:0000313" key="5">
    <source>
        <dbReference type="EMBL" id="KTB46497.1"/>
    </source>
</evidence>
<evidence type="ECO:0000256" key="1">
    <source>
        <dbReference type="ARBA" id="ARBA00007756"/>
    </source>
</evidence>
<feature type="compositionally biased region" description="Polar residues" evidence="4">
    <location>
        <begin position="1"/>
        <end position="26"/>
    </location>
</feature>
<dbReference type="GO" id="GO:1904263">
    <property type="term" value="P:positive regulation of TORC1 signaling"/>
    <property type="evidence" value="ECO:0007669"/>
    <property type="project" value="TreeGrafter"/>
</dbReference>
<name>A0A0W0GD53_MONRR</name>
<dbReference type="Pfam" id="PF09365">
    <property type="entry name" value="DUF2461"/>
    <property type="match status" value="1"/>
</dbReference>
<dbReference type="GO" id="GO:0005634">
    <property type="term" value="C:nucleus"/>
    <property type="evidence" value="ECO:0007669"/>
    <property type="project" value="TreeGrafter"/>
</dbReference>
<gene>
    <name evidence="5" type="ORF">WG66_923</name>
</gene>
<dbReference type="NCBIfam" id="TIGR02453">
    <property type="entry name" value="TIGR02453 family protein"/>
    <property type="match status" value="1"/>
</dbReference>
<dbReference type="Proteomes" id="UP000054988">
    <property type="component" value="Unassembled WGS sequence"/>
</dbReference>
<comment type="caution">
    <text evidence="5">The sequence shown here is derived from an EMBL/GenBank/DDBJ whole genome shotgun (WGS) entry which is preliminary data.</text>
</comment>
<reference evidence="5 6" key="1">
    <citation type="submission" date="2015-12" db="EMBL/GenBank/DDBJ databases">
        <title>Draft genome sequence of Moniliophthora roreri, the causal agent of frosty pod rot of cacao.</title>
        <authorList>
            <person name="Aime M.C."/>
            <person name="Diaz-Valderrama J.R."/>
            <person name="Kijpornyongpan T."/>
            <person name="Phillips-Mora W."/>
        </authorList>
    </citation>
    <scope>NUCLEOTIDE SEQUENCE [LARGE SCALE GENOMIC DNA]</scope>
    <source>
        <strain evidence="5 6">MCA 2952</strain>
    </source>
</reference>
<dbReference type="SUPFAM" id="SSF52540">
    <property type="entry name" value="P-loop containing nucleoside triphosphate hydrolases"/>
    <property type="match status" value="1"/>
</dbReference>
<dbReference type="AlphaFoldDB" id="A0A0W0GD53"/>
<comment type="similarity">
    <text evidence="1">Belongs to the GTR/RAG GTP-binding protein family.</text>
</comment>
<dbReference type="GO" id="GO:0003924">
    <property type="term" value="F:GTPase activity"/>
    <property type="evidence" value="ECO:0007669"/>
    <property type="project" value="TreeGrafter"/>
</dbReference>
<dbReference type="InterPro" id="IPR012808">
    <property type="entry name" value="CHP02453"/>
</dbReference>
<dbReference type="InterPro" id="IPR006762">
    <property type="entry name" value="Gtr1_RagA"/>
</dbReference>
<dbReference type="GO" id="GO:0009267">
    <property type="term" value="P:cellular response to starvation"/>
    <property type="evidence" value="ECO:0007669"/>
    <property type="project" value="TreeGrafter"/>
</dbReference>
<dbReference type="eggNOG" id="KOG3886">
    <property type="taxonomic scope" value="Eukaryota"/>
</dbReference>
<dbReference type="InterPro" id="IPR039397">
    <property type="entry name" value="RagA/B"/>
</dbReference>
<evidence type="ECO:0008006" key="7">
    <source>
        <dbReference type="Google" id="ProtNLM"/>
    </source>
</evidence>
<dbReference type="PANTHER" id="PTHR11259:SF1">
    <property type="entry name" value="RAS-RELATED GTP-BINDING PROTEIN"/>
    <property type="match status" value="1"/>
</dbReference>
<dbReference type="EMBL" id="LATX01000326">
    <property type="protein sequence ID" value="KTB46497.1"/>
    <property type="molecule type" value="Genomic_DNA"/>
</dbReference>
<accession>A0A0W0GD53</accession>
<evidence type="ECO:0000256" key="2">
    <source>
        <dbReference type="ARBA" id="ARBA00022741"/>
    </source>
</evidence>
<feature type="compositionally biased region" description="Polar residues" evidence="4">
    <location>
        <begin position="142"/>
        <end position="151"/>
    </location>
</feature>
<feature type="compositionally biased region" description="Acidic residues" evidence="4">
    <location>
        <begin position="119"/>
        <end position="129"/>
    </location>
</feature>
<keyword evidence="2" id="KW-0547">Nucleotide-binding</keyword>
<dbReference type="InterPro" id="IPR027417">
    <property type="entry name" value="P-loop_NTPase"/>
</dbReference>
<feature type="compositionally biased region" description="Basic residues" evidence="4">
    <location>
        <begin position="57"/>
        <end position="67"/>
    </location>
</feature>
<organism evidence="5 6">
    <name type="scientific">Moniliophthora roreri</name>
    <name type="common">Frosty pod rot fungus</name>
    <name type="synonym">Monilia roreri</name>
    <dbReference type="NCBI Taxonomy" id="221103"/>
    <lineage>
        <taxon>Eukaryota</taxon>
        <taxon>Fungi</taxon>
        <taxon>Dikarya</taxon>
        <taxon>Basidiomycota</taxon>
        <taxon>Agaricomycotina</taxon>
        <taxon>Agaricomycetes</taxon>
        <taxon>Agaricomycetidae</taxon>
        <taxon>Agaricales</taxon>
        <taxon>Marasmiineae</taxon>
        <taxon>Marasmiaceae</taxon>
        <taxon>Moniliophthora</taxon>
    </lineage>
</organism>